<organism evidence="2">
    <name type="scientific">Candidatus Enterococcus dunnyi</name>
    <dbReference type="NCBI Taxonomy" id="1834192"/>
    <lineage>
        <taxon>Bacteria</taxon>
        <taxon>Bacillati</taxon>
        <taxon>Bacillota</taxon>
        <taxon>Bacilli</taxon>
        <taxon>Lactobacillales</taxon>
        <taxon>Enterococcaceae</taxon>
        <taxon>Enterococcus</taxon>
    </lineage>
</organism>
<dbReference type="EMBL" id="NIBQ01000003">
    <property type="protein sequence ID" value="OUZ30220.1"/>
    <property type="molecule type" value="Genomic_DNA"/>
</dbReference>
<comment type="caution">
    <text evidence="2">The sequence shown here is derived from an EMBL/GenBank/DDBJ whole genome shotgun (WGS) entry which is preliminary data.</text>
</comment>
<evidence type="ECO:0008006" key="3">
    <source>
        <dbReference type="Google" id="ProtNLM"/>
    </source>
</evidence>
<dbReference type="AlphaFoldDB" id="A0A200J0Q5"/>
<dbReference type="PROSITE" id="PS51257">
    <property type="entry name" value="PROKAR_LIPOPROTEIN"/>
    <property type="match status" value="1"/>
</dbReference>
<gene>
    <name evidence="2" type="ORF">A5889_002508</name>
</gene>
<evidence type="ECO:0000256" key="1">
    <source>
        <dbReference type="SAM" id="Phobius"/>
    </source>
</evidence>
<evidence type="ECO:0000313" key="2">
    <source>
        <dbReference type="EMBL" id="OUZ30220.1"/>
    </source>
</evidence>
<dbReference type="OrthoDB" id="2185980at2"/>
<reference evidence="2" key="1">
    <citation type="submission" date="2017-05" db="EMBL/GenBank/DDBJ databases">
        <title>The Genome Sequence of Enterococcus sp. 9D6_DIV0238.</title>
        <authorList>
            <consortium name="The Broad Institute Genomics Platform"/>
            <consortium name="The Broad Institute Genomic Center for Infectious Diseases"/>
            <person name="Earl A."/>
            <person name="Manson A."/>
            <person name="Schwartman J."/>
            <person name="Gilmore M."/>
            <person name="Abouelleil A."/>
            <person name="Cao P."/>
            <person name="Chapman S."/>
            <person name="Cusick C."/>
            <person name="Shea T."/>
            <person name="Young S."/>
            <person name="Neafsey D."/>
            <person name="Nusbaum C."/>
            <person name="Birren B."/>
        </authorList>
    </citation>
    <scope>NUCLEOTIDE SEQUENCE [LARGE SCALE GENOMIC DNA]</scope>
    <source>
        <strain evidence="2">9D6_DIV0238</strain>
    </source>
</reference>
<keyword evidence="1" id="KW-1133">Transmembrane helix</keyword>
<keyword evidence="1" id="KW-0472">Membrane</keyword>
<sequence>MNFLKKSIKNTFILMSVSIVFTGCSGTNNKTALSSSTPTESSQLTTKQKEAIDHGYQIGEYKLLLTNNQKKEEEQIFIENNFFEANFQKKQGDIDFSKKINILLYALHYSPEDEMYTLGTFIAVSYTHLDVYKRQANHRVKNYYFVVLFTLLFNSIIIILILC</sequence>
<feature type="transmembrane region" description="Helical" evidence="1">
    <location>
        <begin position="143"/>
        <end position="162"/>
    </location>
</feature>
<keyword evidence="1" id="KW-0812">Transmembrane</keyword>
<name>A0A200J0Q5_9ENTE</name>
<accession>A0A200J0Q5</accession>
<protein>
    <recommendedName>
        <fullName evidence="3">Lipoprotein</fullName>
    </recommendedName>
</protein>
<proteinExistence type="predicted"/>